<reference evidence="3" key="1">
    <citation type="submission" date="2018-05" db="EMBL/GenBank/DDBJ databases">
        <authorList>
            <person name="Lanie J.A."/>
            <person name="Ng W.-L."/>
            <person name="Kazmierczak K.M."/>
            <person name="Andrzejewski T.M."/>
            <person name="Davidsen T.M."/>
            <person name="Wayne K.J."/>
            <person name="Tettelin H."/>
            <person name="Glass J.I."/>
            <person name="Rusch D."/>
            <person name="Podicherti R."/>
            <person name="Tsui H.-C.T."/>
            <person name="Winkler M.E."/>
        </authorList>
    </citation>
    <scope>NUCLEOTIDE SEQUENCE</scope>
</reference>
<dbReference type="InterPro" id="IPR025641">
    <property type="entry name" value="DUF4340"/>
</dbReference>
<protein>
    <recommendedName>
        <fullName evidence="2">DUF4340 domain-containing protein</fullName>
    </recommendedName>
</protein>
<evidence type="ECO:0000256" key="1">
    <source>
        <dbReference type="SAM" id="MobiDB-lite"/>
    </source>
</evidence>
<organism evidence="3">
    <name type="scientific">marine metagenome</name>
    <dbReference type="NCBI Taxonomy" id="408172"/>
    <lineage>
        <taxon>unclassified sequences</taxon>
        <taxon>metagenomes</taxon>
        <taxon>ecological metagenomes</taxon>
    </lineage>
</organism>
<dbReference type="Pfam" id="PF14238">
    <property type="entry name" value="DUF4340"/>
    <property type="match status" value="1"/>
</dbReference>
<dbReference type="EMBL" id="UINC01018439">
    <property type="protein sequence ID" value="SVA77451.1"/>
    <property type="molecule type" value="Genomic_DNA"/>
</dbReference>
<gene>
    <name evidence="3" type="ORF">METZ01_LOCUS130305</name>
</gene>
<feature type="compositionally biased region" description="Polar residues" evidence="1">
    <location>
        <begin position="121"/>
        <end position="138"/>
    </location>
</feature>
<name>A0A381YLL2_9ZZZZ</name>
<feature type="region of interest" description="Disordered" evidence="1">
    <location>
        <begin position="115"/>
        <end position="138"/>
    </location>
</feature>
<accession>A0A381YLL2</accession>
<sequence length="138" mass="16023">VLVKSDTSWYLPQADTLEMKDRQINQFFEKVINGSYDMIMSKNPNKWSKFGLTDSTGKKVTLFNEENELLSSVIFSNKGQDYSHNFYRTIGKDEVYRTMENVFYMINVRPTYWGSKPSPKQVDNPNQSAPSLNLDTNE</sequence>
<dbReference type="AlphaFoldDB" id="A0A381YLL2"/>
<proteinExistence type="predicted"/>
<feature type="domain" description="DUF4340" evidence="2">
    <location>
        <begin position="9"/>
        <end position="113"/>
    </location>
</feature>
<evidence type="ECO:0000259" key="2">
    <source>
        <dbReference type="Pfam" id="PF14238"/>
    </source>
</evidence>
<evidence type="ECO:0000313" key="3">
    <source>
        <dbReference type="EMBL" id="SVA77451.1"/>
    </source>
</evidence>
<feature type="non-terminal residue" evidence="3">
    <location>
        <position position="1"/>
    </location>
</feature>